<keyword evidence="2" id="KW-0808">Transferase</keyword>
<accession>K2KDI3</accession>
<feature type="domain" description="Glycosyltransferase 2-like" evidence="1">
    <location>
        <begin position="7"/>
        <end position="161"/>
    </location>
</feature>
<dbReference type="InterPro" id="IPR050834">
    <property type="entry name" value="Glycosyltransf_2"/>
</dbReference>
<dbReference type="EMBL" id="AMRI01000008">
    <property type="protein sequence ID" value="EKE75370.1"/>
    <property type="molecule type" value="Genomic_DNA"/>
</dbReference>
<dbReference type="GO" id="GO:0044010">
    <property type="term" value="P:single-species biofilm formation"/>
    <property type="evidence" value="ECO:0007669"/>
    <property type="project" value="TreeGrafter"/>
</dbReference>
<dbReference type="STRING" id="745411.B3C1_06829"/>
<comment type="caution">
    <text evidence="2">The sequence shown here is derived from an EMBL/GenBank/DDBJ whole genome shotgun (WGS) entry which is preliminary data.</text>
</comment>
<organism evidence="2 3">
    <name type="scientific">Gallaecimonas xiamenensis 3-C-1</name>
    <dbReference type="NCBI Taxonomy" id="745411"/>
    <lineage>
        <taxon>Bacteria</taxon>
        <taxon>Pseudomonadati</taxon>
        <taxon>Pseudomonadota</taxon>
        <taxon>Gammaproteobacteria</taxon>
        <taxon>Enterobacterales</taxon>
        <taxon>Gallaecimonadaceae</taxon>
        <taxon>Gallaecimonas</taxon>
    </lineage>
</organism>
<dbReference type="PANTHER" id="PTHR43685">
    <property type="entry name" value="GLYCOSYLTRANSFERASE"/>
    <property type="match status" value="1"/>
</dbReference>
<proteinExistence type="predicted"/>
<name>K2KDI3_9GAMM</name>
<gene>
    <name evidence="2" type="ORF">B3C1_06829</name>
</gene>
<dbReference type="Pfam" id="PF00535">
    <property type="entry name" value="Glycos_transf_2"/>
    <property type="match status" value="1"/>
</dbReference>
<evidence type="ECO:0000313" key="2">
    <source>
        <dbReference type="EMBL" id="EKE75370.1"/>
    </source>
</evidence>
<dbReference type="PANTHER" id="PTHR43685:SF13">
    <property type="entry name" value="O ANTIGEN BIOSYNTHESIS RHAMNOSYLTRANSFERASE RFBN"/>
    <property type="match status" value="1"/>
</dbReference>
<dbReference type="InterPro" id="IPR029044">
    <property type="entry name" value="Nucleotide-diphossugar_trans"/>
</dbReference>
<dbReference type="OrthoDB" id="9069044at2"/>
<dbReference type="RefSeq" id="WP_008483791.1">
    <property type="nucleotide sequence ID" value="NZ_AMRI01000008.1"/>
</dbReference>
<dbReference type="Proteomes" id="UP000006755">
    <property type="component" value="Unassembled WGS sequence"/>
</dbReference>
<dbReference type="AlphaFoldDB" id="K2KDI3"/>
<dbReference type="Gene3D" id="3.90.550.10">
    <property type="entry name" value="Spore Coat Polysaccharide Biosynthesis Protein SpsA, Chain A"/>
    <property type="match status" value="1"/>
</dbReference>
<sequence length="315" mass="36464">MKRPLVSIVIRTLNEEQYLNELLQAVKNQDRSLFDIETVVVDSGSTDSTLDIAQKFGCRVTYIEKSQFTFGRSLNIGCEFAKGSYLIFVSGHCVPCDEYWVNNLVRPLMRDCVYSYGRQLGRDTTKFSECQLFSKYFPEESRIPQEGFFCNNANSAIRKDIWEAHHFDESLTGCEDMYLAKELVGLGLKLAYVAEAGVYHIHDESWERVRIRYEREAVALQKILPQVHVTLFDTIKYISTGIIKDIRAALSSGVLLKELNSIIRFRFAQYIGAYKGNHINRKVSEEMKLRYFYPRVTDMNVNIEYKLEDRDSQDA</sequence>
<dbReference type="eggNOG" id="COG1216">
    <property type="taxonomic scope" value="Bacteria"/>
</dbReference>
<dbReference type="SUPFAM" id="SSF53448">
    <property type="entry name" value="Nucleotide-diphospho-sugar transferases"/>
    <property type="match status" value="1"/>
</dbReference>
<dbReference type="GO" id="GO:0016740">
    <property type="term" value="F:transferase activity"/>
    <property type="evidence" value="ECO:0007669"/>
    <property type="project" value="UniProtKB-KW"/>
</dbReference>
<keyword evidence="3" id="KW-1185">Reference proteome</keyword>
<protein>
    <submittedName>
        <fullName evidence="2">Family 2 glycosyl transferase</fullName>
    </submittedName>
</protein>
<dbReference type="InterPro" id="IPR001173">
    <property type="entry name" value="Glyco_trans_2-like"/>
</dbReference>
<reference evidence="2 3" key="1">
    <citation type="journal article" date="2012" name="J. Bacteriol.">
        <title>Genome Sequence of Gallaecimonas xiamenensis Type Strain 3-C-1.</title>
        <authorList>
            <person name="Lai Q."/>
            <person name="Wang L."/>
            <person name="Wang W."/>
            <person name="Shao Z."/>
        </authorList>
    </citation>
    <scope>NUCLEOTIDE SEQUENCE [LARGE SCALE GENOMIC DNA]</scope>
    <source>
        <strain evidence="2 3">3-C-1</strain>
    </source>
</reference>
<evidence type="ECO:0000259" key="1">
    <source>
        <dbReference type="Pfam" id="PF00535"/>
    </source>
</evidence>
<evidence type="ECO:0000313" key="3">
    <source>
        <dbReference type="Proteomes" id="UP000006755"/>
    </source>
</evidence>